<accession>A0A2N1MXV6</accession>
<comment type="caution">
    <text evidence="2">The sequence shown here is derived from an EMBL/GenBank/DDBJ whole genome shotgun (WGS) entry which is preliminary data.</text>
</comment>
<dbReference type="EMBL" id="LLXL01001097">
    <property type="protein sequence ID" value="PKK66399.1"/>
    <property type="molecule type" value="Genomic_DNA"/>
</dbReference>
<reference evidence="2 3" key="1">
    <citation type="submission" date="2016-04" db="EMBL/GenBank/DDBJ databases">
        <title>Genome analyses suggest a sexual origin of heterokaryosis in a supposedly ancient asexual fungus.</title>
        <authorList>
            <person name="Ropars J."/>
            <person name="Sedzielewska K."/>
            <person name="Noel J."/>
            <person name="Charron P."/>
            <person name="Farinelli L."/>
            <person name="Marton T."/>
            <person name="Kruger M."/>
            <person name="Pelin A."/>
            <person name="Brachmann A."/>
            <person name="Corradi N."/>
        </authorList>
    </citation>
    <scope>NUCLEOTIDE SEQUENCE [LARGE SCALE GENOMIC DNA]</scope>
    <source>
        <strain evidence="2 3">C2</strain>
    </source>
</reference>
<dbReference type="VEuPathDB" id="FungiDB:RhiirA1_393958"/>
<protein>
    <submittedName>
        <fullName evidence="2">Uncharacterized protein</fullName>
    </submittedName>
</protein>
<dbReference type="VEuPathDB" id="FungiDB:RhiirFUN_019121"/>
<reference evidence="2 3" key="2">
    <citation type="submission" date="2017-10" db="EMBL/GenBank/DDBJ databases">
        <title>Extensive intraspecific genome diversity in a model arbuscular mycorrhizal fungus.</title>
        <authorList>
            <person name="Chen E.C.H."/>
            <person name="Morin E."/>
            <person name="Baudet D."/>
            <person name="Noel J."/>
            <person name="Ndikumana S."/>
            <person name="Charron P."/>
            <person name="St-Onge C."/>
            <person name="Giorgi J."/>
            <person name="Grigoriev I.V."/>
            <person name="Roux C."/>
            <person name="Martin F.M."/>
            <person name="Corradi N."/>
        </authorList>
    </citation>
    <scope>NUCLEOTIDE SEQUENCE [LARGE SCALE GENOMIC DNA]</scope>
    <source>
        <strain evidence="2 3">C2</strain>
    </source>
</reference>
<dbReference type="Proteomes" id="UP000233469">
    <property type="component" value="Unassembled WGS sequence"/>
</dbReference>
<evidence type="ECO:0000313" key="2">
    <source>
        <dbReference type="EMBL" id="PKK66399.1"/>
    </source>
</evidence>
<feature type="compositionally biased region" description="Basic and acidic residues" evidence="1">
    <location>
        <begin position="106"/>
        <end position="117"/>
    </location>
</feature>
<organism evidence="2 3">
    <name type="scientific">Rhizophagus irregularis</name>
    <dbReference type="NCBI Taxonomy" id="588596"/>
    <lineage>
        <taxon>Eukaryota</taxon>
        <taxon>Fungi</taxon>
        <taxon>Fungi incertae sedis</taxon>
        <taxon>Mucoromycota</taxon>
        <taxon>Glomeromycotina</taxon>
        <taxon>Glomeromycetes</taxon>
        <taxon>Glomerales</taxon>
        <taxon>Glomeraceae</taxon>
        <taxon>Rhizophagus</taxon>
    </lineage>
</organism>
<evidence type="ECO:0000313" key="3">
    <source>
        <dbReference type="Proteomes" id="UP000233469"/>
    </source>
</evidence>
<feature type="compositionally biased region" description="Basic and acidic residues" evidence="1">
    <location>
        <begin position="70"/>
        <end position="81"/>
    </location>
</feature>
<proteinExistence type="predicted"/>
<evidence type="ECO:0000256" key="1">
    <source>
        <dbReference type="SAM" id="MobiDB-lite"/>
    </source>
</evidence>
<gene>
    <name evidence="2" type="ORF">RhiirC2_784830</name>
</gene>
<feature type="region of interest" description="Disordered" evidence="1">
    <location>
        <begin position="70"/>
        <end position="138"/>
    </location>
</feature>
<feature type="compositionally biased region" description="Basic residues" evidence="1">
    <location>
        <begin position="124"/>
        <end position="138"/>
    </location>
</feature>
<sequence>MEWEKINIEAIHELRKELNIEGMEKFNQWIQKENNYLLLGKKIISLAEQNEILLEYTTLNNDFTKRLKDENRYQDNKEKGSGKFTFSTPLTENEEEDEEDEDGKEEEVNRPIEKETESPNSSKQGKKKNKRKKKNKHK</sequence>
<name>A0A2N1MXV6_9GLOM</name>
<feature type="compositionally biased region" description="Acidic residues" evidence="1">
    <location>
        <begin position="92"/>
        <end position="105"/>
    </location>
</feature>
<dbReference type="AlphaFoldDB" id="A0A2N1MXV6"/>